<dbReference type="Proteomes" id="UP001596157">
    <property type="component" value="Unassembled WGS sequence"/>
</dbReference>
<reference evidence="4" key="1">
    <citation type="journal article" date="2019" name="Int. J. Syst. Evol. Microbiol.">
        <title>The Global Catalogue of Microorganisms (GCM) 10K type strain sequencing project: providing services to taxonomists for standard genome sequencing and annotation.</title>
        <authorList>
            <consortium name="The Broad Institute Genomics Platform"/>
            <consortium name="The Broad Institute Genome Sequencing Center for Infectious Disease"/>
            <person name="Wu L."/>
            <person name="Ma J."/>
        </authorList>
    </citation>
    <scope>NUCLEOTIDE SEQUENCE [LARGE SCALE GENOMIC DNA]</scope>
    <source>
        <strain evidence="4">CCUG 59778</strain>
    </source>
</reference>
<comment type="caution">
    <text evidence="3">The sequence shown here is derived from an EMBL/GenBank/DDBJ whole genome shotgun (WGS) entry which is preliminary data.</text>
</comment>
<feature type="domain" description="Fatty acid desaturase" evidence="2">
    <location>
        <begin position="60"/>
        <end position="315"/>
    </location>
</feature>
<keyword evidence="1" id="KW-1133">Transmembrane helix</keyword>
<feature type="transmembrane region" description="Helical" evidence="1">
    <location>
        <begin position="60"/>
        <end position="81"/>
    </location>
</feature>
<dbReference type="PANTHER" id="PTHR19353">
    <property type="entry name" value="FATTY ACID DESATURASE 2"/>
    <property type="match status" value="1"/>
</dbReference>
<evidence type="ECO:0000313" key="4">
    <source>
        <dbReference type="Proteomes" id="UP001596157"/>
    </source>
</evidence>
<keyword evidence="1" id="KW-0812">Transmembrane</keyword>
<dbReference type="CDD" id="cd03506">
    <property type="entry name" value="Delta6-FADS-like"/>
    <property type="match status" value="1"/>
</dbReference>
<dbReference type="PANTHER" id="PTHR19353:SF19">
    <property type="entry name" value="DELTA(5) FATTY ACID DESATURASE C-RELATED"/>
    <property type="match status" value="1"/>
</dbReference>
<evidence type="ECO:0000256" key="1">
    <source>
        <dbReference type="SAM" id="Phobius"/>
    </source>
</evidence>
<keyword evidence="1" id="KW-0472">Membrane</keyword>
<proteinExistence type="predicted"/>
<dbReference type="InterPro" id="IPR005804">
    <property type="entry name" value="FA_desaturase_dom"/>
</dbReference>
<sequence>MSTLSSPAETGRTGDFTELVRLVRGSGLLARRHRYYAVRIGLNLAAFAAGWVAFALIGDSWWQLAVAAFLAVTGAQLAFIGHDAGHRQIFRSHRANDAIGYLHSGLVGVSYQWWVGKHIRHHANPNHEEDDPDVDIPILAFFQAQAGTKSGFARWTTKYQAFLFLPLLLLEGLNLHWAGIAAAKNREIKSPLREAAVMVLHMAVYLTAVFLVLSPAVAIAFIAVHQGLWGVYMGCSFAPNHKGMPTVAPGTKLDFFAKQVMTSRNVRGGRMVDFMLGGLNYQIEHHLFPSMPRPNLRRAQAIVQDFCARNGVDYAQCGFFASMGAVLRHLHAVGAPLRNG</sequence>
<dbReference type="InterPro" id="IPR012171">
    <property type="entry name" value="Fatty_acid_desaturase"/>
</dbReference>
<evidence type="ECO:0000259" key="2">
    <source>
        <dbReference type="Pfam" id="PF00487"/>
    </source>
</evidence>
<dbReference type="RefSeq" id="WP_378244549.1">
    <property type="nucleotide sequence ID" value="NZ_JBHSKF010000002.1"/>
</dbReference>
<evidence type="ECO:0000313" key="3">
    <source>
        <dbReference type="EMBL" id="MFC5286531.1"/>
    </source>
</evidence>
<dbReference type="PIRSF" id="PIRSF015921">
    <property type="entry name" value="FA_sphinglp_des"/>
    <property type="match status" value="1"/>
</dbReference>
<keyword evidence="4" id="KW-1185">Reference proteome</keyword>
<feature type="transmembrane region" description="Helical" evidence="1">
    <location>
        <begin position="162"/>
        <end position="183"/>
    </location>
</feature>
<protein>
    <submittedName>
        <fullName evidence="3">Fatty acid desaturase family protein</fullName>
    </submittedName>
</protein>
<organism evidence="3 4">
    <name type="scientific">Actinokineospora guangxiensis</name>
    <dbReference type="NCBI Taxonomy" id="1490288"/>
    <lineage>
        <taxon>Bacteria</taxon>
        <taxon>Bacillati</taxon>
        <taxon>Actinomycetota</taxon>
        <taxon>Actinomycetes</taxon>
        <taxon>Pseudonocardiales</taxon>
        <taxon>Pseudonocardiaceae</taxon>
        <taxon>Actinokineospora</taxon>
    </lineage>
</organism>
<gene>
    <name evidence="3" type="ORF">ACFPM7_05660</name>
</gene>
<dbReference type="EMBL" id="JBHSKF010000002">
    <property type="protein sequence ID" value="MFC5286531.1"/>
    <property type="molecule type" value="Genomic_DNA"/>
</dbReference>
<name>A0ABW0EK37_9PSEU</name>
<feature type="transmembrane region" description="Helical" evidence="1">
    <location>
        <begin position="36"/>
        <end position="54"/>
    </location>
</feature>
<dbReference type="Pfam" id="PF00487">
    <property type="entry name" value="FA_desaturase"/>
    <property type="match status" value="1"/>
</dbReference>
<accession>A0ABW0EK37</accession>
<feature type="transmembrane region" description="Helical" evidence="1">
    <location>
        <begin position="203"/>
        <end position="224"/>
    </location>
</feature>